<protein>
    <submittedName>
        <fullName evidence="5">Lycopene cyclase (CrtL-type)</fullName>
    </submittedName>
</protein>
<dbReference type="AlphaFoldDB" id="A0A4Q7L4E0"/>
<dbReference type="PANTHER" id="PTHR39757">
    <property type="match status" value="1"/>
</dbReference>
<sequence length="369" mass="39352">MLVVGAGPAGLALASACATAGLDTAVLDPRPERQWRATYGLWRDEVPDLSDNVLAATATRTRAFAEHEHVIDREYAVLDNAALRRHLSHPAVRMITGTLAGSDSGPRGATATLSTGRRIAAGVIANCAGAPRTTRPRAEQSAFGLVLPERATEPLLPPGEALFMDWRPVAGHELPTFLYAVPLGGGHVLLEETSLAHRPGVAAEPLRHKLSARLRAHGVDPVEAVDQERVRFPVQVPLPRRGLAFGAAAAMVHPATGYSVAAALRTAPEVAATLAAELPGGPEAAVRAARAAVWPRAARHTHALRTWGLRAVLSLAPHQVPAFFEVFFRLPPDLQRAYLSERDSPTATAAAMTRMFTAAPWRLRASMVR</sequence>
<dbReference type="EMBL" id="SGWQ01000002">
    <property type="protein sequence ID" value="RZS43361.1"/>
    <property type="molecule type" value="Genomic_DNA"/>
</dbReference>
<evidence type="ECO:0000256" key="3">
    <source>
        <dbReference type="ARBA" id="ARBA00023027"/>
    </source>
</evidence>
<comment type="caution">
    <text evidence="5">The sequence shown here is derived from an EMBL/GenBank/DDBJ whole genome shotgun (WGS) entry which is preliminary data.</text>
</comment>
<dbReference type="GO" id="GO:0016705">
    <property type="term" value="F:oxidoreductase activity, acting on paired donors, with incorporation or reduction of molecular oxygen"/>
    <property type="evidence" value="ECO:0007669"/>
    <property type="project" value="InterPro"/>
</dbReference>
<comment type="similarity">
    <text evidence="1">Belongs to the lycopene cyclase family.</text>
</comment>
<dbReference type="InterPro" id="IPR036188">
    <property type="entry name" value="FAD/NAD-bd_sf"/>
</dbReference>
<dbReference type="Pfam" id="PF05834">
    <property type="entry name" value="Lycopene_cycl"/>
    <property type="match status" value="1"/>
</dbReference>
<accession>A0A4Q7L4E0</accession>
<keyword evidence="4" id="KW-0732">Signal</keyword>
<feature type="chain" id="PRO_5038642069" evidence="4">
    <location>
        <begin position="21"/>
        <end position="369"/>
    </location>
</feature>
<keyword evidence="3" id="KW-0520">NAD</keyword>
<dbReference type="Proteomes" id="UP000294257">
    <property type="component" value="Unassembled WGS sequence"/>
</dbReference>
<dbReference type="PRINTS" id="PR00368">
    <property type="entry name" value="FADPNR"/>
</dbReference>
<dbReference type="GO" id="GO:0016117">
    <property type="term" value="P:carotenoid biosynthetic process"/>
    <property type="evidence" value="ECO:0007669"/>
    <property type="project" value="UniProtKB-KW"/>
</dbReference>
<organism evidence="5 6">
    <name type="scientific">Herbihabitans rhizosphaerae</name>
    <dbReference type="NCBI Taxonomy" id="1872711"/>
    <lineage>
        <taxon>Bacteria</taxon>
        <taxon>Bacillati</taxon>
        <taxon>Actinomycetota</taxon>
        <taxon>Actinomycetes</taxon>
        <taxon>Pseudonocardiales</taxon>
        <taxon>Pseudonocardiaceae</taxon>
        <taxon>Herbihabitans</taxon>
    </lineage>
</organism>
<gene>
    <name evidence="5" type="ORF">EV193_102340</name>
</gene>
<name>A0A4Q7L4E0_9PSEU</name>
<evidence type="ECO:0000256" key="1">
    <source>
        <dbReference type="ARBA" id="ARBA00006599"/>
    </source>
</evidence>
<reference evidence="5 6" key="1">
    <citation type="submission" date="2019-02" db="EMBL/GenBank/DDBJ databases">
        <title>Genomic Encyclopedia of Type Strains, Phase IV (KMG-IV): sequencing the most valuable type-strain genomes for metagenomic binning, comparative biology and taxonomic classification.</title>
        <authorList>
            <person name="Goeker M."/>
        </authorList>
    </citation>
    <scope>NUCLEOTIDE SEQUENCE [LARGE SCALE GENOMIC DNA]</scope>
    <source>
        <strain evidence="5 6">DSM 101727</strain>
    </source>
</reference>
<keyword evidence="2" id="KW-0125">Carotenoid biosynthesis</keyword>
<dbReference type="Gene3D" id="3.50.50.60">
    <property type="entry name" value="FAD/NAD(P)-binding domain"/>
    <property type="match status" value="1"/>
</dbReference>
<proteinExistence type="inferred from homology"/>
<keyword evidence="6" id="KW-1185">Reference proteome</keyword>
<evidence type="ECO:0000313" key="6">
    <source>
        <dbReference type="Proteomes" id="UP000294257"/>
    </source>
</evidence>
<dbReference type="InterPro" id="IPR010108">
    <property type="entry name" value="Lycopene_cyclase_b/e"/>
</dbReference>
<evidence type="ECO:0000256" key="4">
    <source>
        <dbReference type="SAM" id="SignalP"/>
    </source>
</evidence>
<dbReference type="NCBIfam" id="TIGR01790">
    <property type="entry name" value="carotene-cycl"/>
    <property type="match status" value="1"/>
</dbReference>
<dbReference type="PANTHER" id="PTHR39757:SF5">
    <property type="entry name" value="OS02G0190600 PROTEIN"/>
    <property type="match status" value="1"/>
</dbReference>
<feature type="signal peptide" evidence="4">
    <location>
        <begin position="1"/>
        <end position="20"/>
    </location>
</feature>
<dbReference type="GO" id="GO:0016860">
    <property type="term" value="F:intramolecular oxidoreductase activity"/>
    <property type="evidence" value="ECO:0007669"/>
    <property type="project" value="UniProtKB-ARBA"/>
</dbReference>
<evidence type="ECO:0000313" key="5">
    <source>
        <dbReference type="EMBL" id="RZS43361.1"/>
    </source>
</evidence>
<dbReference type="SUPFAM" id="SSF51905">
    <property type="entry name" value="FAD/NAD(P)-binding domain"/>
    <property type="match status" value="1"/>
</dbReference>
<evidence type="ECO:0000256" key="2">
    <source>
        <dbReference type="ARBA" id="ARBA00022746"/>
    </source>
</evidence>